<protein>
    <submittedName>
        <fullName evidence="1">UPF0175 family protein</fullName>
    </submittedName>
</protein>
<dbReference type="AlphaFoldDB" id="A0A9Y1BQP7"/>
<proteinExistence type="predicted"/>
<name>A0A9Y1BQP7_9ARCH</name>
<sequence length="193" mass="22920">MSSYYLMNEKEFIYVLAFLYQYLKKSTKEFINTTFLQKAIFFLSRGFPVLEKKLVFRPHRFGPHSYKLEEKILDALINEEILEEKIRSRDKIFFFTEEGKRLGKEAFNLLTEKEQKVIDWIVNQLIGLTLDELLALVYYTYDDMTVNSEIKKEIDSKRKKLALSLFQKEKITFEKASEIAGLSKDELKKIIDN</sequence>
<evidence type="ECO:0000313" key="1">
    <source>
        <dbReference type="EMBL" id="UJG43130.1"/>
    </source>
</evidence>
<organism evidence="1">
    <name type="scientific">Candidatus Heimdallarchaeum endolithica</name>
    <dbReference type="NCBI Taxonomy" id="2876572"/>
    <lineage>
        <taxon>Archaea</taxon>
        <taxon>Promethearchaeati</taxon>
        <taxon>Candidatus Heimdallarchaeota</taxon>
        <taxon>Candidatus Heimdallarchaeia (ex Rinke et al. 2021) (nom. nud.)</taxon>
        <taxon>Candidatus Heimdallarchaeales</taxon>
        <taxon>Candidatus Heimdallarchaeaceae</taxon>
        <taxon>Candidatus Heimdallarchaeum</taxon>
    </lineage>
</organism>
<dbReference type="EMBL" id="CP084167">
    <property type="protein sequence ID" value="UJG43130.1"/>
    <property type="molecule type" value="Genomic_DNA"/>
</dbReference>
<accession>A0A9Y1BQP7</accession>
<gene>
    <name evidence="1" type="ORF">K9W46_12240</name>
</gene>
<dbReference type="Proteomes" id="UP001200513">
    <property type="component" value="Chromosome"/>
</dbReference>
<reference evidence="1" key="1">
    <citation type="journal article" date="2022" name="Nat. Microbiol.">
        <title>Unique mobile elements and scalable gene flow at the prokaryote-eukaryote boundary revealed by circularized Asgard archaea genomes.</title>
        <authorList>
            <person name="Wu F."/>
            <person name="Speth D.R."/>
            <person name="Philosof A."/>
            <person name="Cremiere A."/>
            <person name="Narayanan A."/>
            <person name="Barco R.A."/>
            <person name="Connon S.A."/>
            <person name="Amend J.P."/>
            <person name="Antoshechkin I.A."/>
            <person name="Orphan V.J."/>
        </authorList>
    </citation>
    <scope>NUCLEOTIDE SEQUENCE</scope>
    <source>
        <strain evidence="1">PR6</strain>
    </source>
</reference>